<evidence type="ECO:0000313" key="3">
    <source>
        <dbReference type="EMBL" id="QHB53186.1"/>
    </source>
</evidence>
<protein>
    <recommendedName>
        <fullName evidence="2">Membrane protein 6-pyruvoyl-tetrahydropterin synthase-related domain-containing protein</fullName>
    </recommendedName>
</protein>
<keyword evidence="1" id="KW-1133">Transmembrane helix</keyword>
<dbReference type="AlphaFoldDB" id="A0A6P1E710"/>
<organism evidence="3 4">
    <name type="scientific">Lentilactobacillus hilgardii</name>
    <name type="common">Lactobacillus hilgardii</name>
    <dbReference type="NCBI Taxonomy" id="1588"/>
    <lineage>
        <taxon>Bacteria</taxon>
        <taxon>Bacillati</taxon>
        <taxon>Bacillota</taxon>
        <taxon>Bacilli</taxon>
        <taxon>Lactobacillales</taxon>
        <taxon>Lactobacillaceae</taxon>
        <taxon>Lentilactobacillus</taxon>
    </lineage>
</organism>
<evidence type="ECO:0000256" key="1">
    <source>
        <dbReference type="SAM" id="Phobius"/>
    </source>
</evidence>
<feature type="transmembrane region" description="Helical" evidence="1">
    <location>
        <begin position="143"/>
        <end position="161"/>
    </location>
</feature>
<feature type="transmembrane region" description="Helical" evidence="1">
    <location>
        <begin position="200"/>
        <end position="224"/>
    </location>
</feature>
<dbReference type="GeneID" id="69059451"/>
<feature type="transmembrane region" description="Helical" evidence="1">
    <location>
        <begin position="289"/>
        <end position="307"/>
    </location>
</feature>
<dbReference type="EMBL" id="CP047121">
    <property type="protein sequence ID" value="QHB53186.1"/>
    <property type="molecule type" value="Genomic_DNA"/>
</dbReference>
<feature type="transmembrane region" description="Helical" evidence="1">
    <location>
        <begin position="236"/>
        <end position="255"/>
    </location>
</feature>
<keyword evidence="1" id="KW-0812">Transmembrane</keyword>
<sequence>MKNNTQQTNSTSNLFSIKSFFINNWLILSSFILFSIFNVIIFLRYGWLFGAQDLQFHLQRIEELYQNSQHLNFFPSIATFTFNQNGSAVMSMYPKLPLYLFVACRLIIQQPIISYYVGIILMTFIGMVVAYFCYLSVERGKKIGAYIFAIIYMMSGLIVNYNFYMGDIGISFSLIFLPLAFTGLFHWISTGKYKMLTLGISLICLSHVLNVIFVIVTMIIFTLINIQKLSKAKIVNLLKSIGITILITSSFWLPALSFGTSTKMVKPYNALLQGINIPDYLLRSLSNNVTYGITFFAVLGLVLGSIYYRRLPTYIRQALWVAIGYFLISSNLFPWKIFQHTGFRLIQFPWRLLIFTQLFLVFIFSYLISRLLEQSSHKQINGLITAMLIIVTVALSLNTQQRHLKFELGAPEISAPLDENYGIGFKNTVAWYKITNKYEYHHLMAFNSTGDYLPQNAFTVFKQIASKSHFAALHSPDGLLPTTLKSGADQSTISFQTSQITNKIELPFVIYNHHYQIKLDSKKIPLNISKHQLLLIKNVKAGTHTVHVQYKNNAITIAVALMTVAGLIAIIYVPKKHHSV</sequence>
<dbReference type="RefSeq" id="WP_003550692.1">
    <property type="nucleotide sequence ID" value="NZ_CP047121.1"/>
</dbReference>
<proteinExistence type="predicted"/>
<accession>A0A6P1E710</accession>
<reference evidence="3 4" key="1">
    <citation type="submission" date="2019-12" db="EMBL/GenBank/DDBJ databases">
        <title>Lactobacillus hilgardii FLUB.</title>
        <authorList>
            <person name="Gustaw K."/>
        </authorList>
    </citation>
    <scope>NUCLEOTIDE SEQUENCE [LARGE SCALE GENOMIC DNA]</scope>
    <source>
        <strain evidence="3 4">FLUB</strain>
    </source>
</reference>
<evidence type="ECO:0000259" key="2">
    <source>
        <dbReference type="Pfam" id="PF10131"/>
    </source>
</evidence>
<feature type="transmembrane region" description="Helical" evidence="1">
    <location>
        <begin position="168"/>
        <end position="188"/>
    </location>
</feature>
<evidence type="ECO:0000313" key="4">
    <source>
        <dbReference type="Proteomes" id="UP000465035"/>
    </source>
</evidence>
<name>A0A6P1E710_LENHI</name>
<dbReference type="InterPro" id="IPR018776">
    <property type="entry name" value="Membrane_prot_PTPS-rel_domain"/>
</dbReference>
<feature type="domain" description="Membrane protein 6-pyruvoyl-tetrahydropterin synthase-related" evidence="2">
    <location>
        <begin position="93"/>
        <end position="406"/>
    </location>
</feature>
<dbReference type="Pfam" id="PF10131">
    <property type="entry name" value="PTPS_related"/>
    <property type="match status" value="1"/>
</dbReference>
<feature type="transmembrane region" description="Helical" evidence="1">
    <location>
        <begin position="350"/>
        <end position="368"/>
    </location>
</feature>
<feature type="transmembrane region" description="Helical" evidence="1">
    <location>
        <begin position="380"/>
        <end position="397"/>
    </location>
</feature>
<gene>
    <name evidence="3" type="ORF">GQR93_13815</name>
</gene>
<feature type="transmembrane region" description="Helical" evidence="1">
    <location>
        <begin position="21"/>
        <end position="47"/>
    </location>
</feature>
<keyword evidence="1" id="KW-0472">Membrane</keyword>
<dbReference type="Proteomes" id="UP000465035">
    <property type="component" value="Chromosome"/>
</dbReference>
<feature type="transmembrane region" description="Helical" evidence="1">
    <location>
        <begin position="319"/>
        <end position="338"/>
    </location>
</feature>
<feature type="transmembrane region" description="Helical" evidence="1">
    <location>
        <begin position="115"/>
        <end position="137"/>
    </location>
</feature>
<feature type="transmembrane region" description="Helical" evidence="1">
    <location>
        <begin position="554"/>
        <end position="573"/>
    </location>
</feature>